<comment type="caution">
    <text evidence="1">The sequence shown here is derived from an EMBL/GenBank/DDBJ whole genome shotgun (WGS) entry which is preliminary data.</text>
</comment>
<dbReference type="STRING" id="1603886.GCA_001895165_01536"/>
<protein>
    <submittedName>
        <fullName evidence="1">Uncharacterized protein</fullName>
    </submittedName>
</protein>
<evidence type="ECO:0000313" key="2">
    <source>
        <dbReference type="Proteomes" id="UP000216352"/>
    </source>
</evidence>
<organism evidence="1 2">
    <name type="scientific">Bifidobacterium lemurum</name>
    <dbReference type="NCBI Taxonomy" id="1603886"/>
    <lineage>
        <taxon>Bacteria</taxon>
        <taxon>Bacillati</taxon>
        <taxon>Actinomycetota</taxon>
        <taxon>Actinomycetes</taxon>
        <taxon>Bifidobacteriales</taxon>
        <taxon>Bifidobacteriaceae</taxon>
        <taxon>Bifidobacterium</taxon>
    </lineage>
</organism>
<dbReference type="AlphaFoldDB" id="A0A261FLD1"/>
<accession>A0A261FLD1</accession>
<keyword evidence="2" id="KW-1185">Reference proteome</keyword>
<name>A0A261FLD1_9BIFI</name>
<dbReference type="OrthoDB" id="5463646at2"/>
<sequence length="80" mass="8913">MAAPDSIDPRAQARIAQGKIIDHTSCGECDEDFVFLMQQGDRRFPVSLRTVLAALAFAERGGAVPALPVRWWNDVSNRYH</sequence>
<reference evidence="1 2" key="1">
    <citation type="journal article" date="2017" name="BMC Genomics">
        <title>Comparative genomic and phylogenomic analyses of the Bifidobacteriaceae family.</title>
        <authorList>
            <person name="Lugli G.A."/>
            <person name="Milani C."/>
            <person name="Turroni F."/>
            <person name="Duranti S."/>
            <person name="Mancabelli L."/>
            <person name="Mangifesta M."/>
            <person name="Ferrario C."/>
            <person name="Modesto M."/>
            <person name="Mattarelli P."/>
            <person name="Jiri K."/>
            <person name="van Sinderen D."/>
            <person name="Ventura M."/>
        </authorList>
    </citation>
    <scope>NUCLEOTIDE SEQUENCE [LARGE SCALE GENOMIC DNA]</scope>
    <source>
        <strain evidence="1 2">DSM 28807</strain>
    </source>
</reference>
<proteinExistence type="predicted"/>
<dbReference type="EMBL" id="MWWX01000019">
    <property type="protein sequence ID" value="OZG59898.1"/>
    <property type="molecule type" value="Genomic_DNA"/>
</dbReference>
<gene>
    <name evidence="1" type="ORF">BLEM_2073</name>
</gene>
<dbReference type="RefSeq" id="WP_072726186.1">
    <property type="nucleotide sequence ID" value="NZ_BDIS01000019.1"/>
</dbReference>
<dbReference type="Proteomes" id="UP000216352">
    <property type="component" value="Unassembled WGS sequence"/>
</dbReference>
<evidence type="ECO:0000313" key="1">
    <source>
        <dbReference type="EMBL" id="OZG59898.1"/>
    </source>
</evidence>